<gene>
    <name evidence="2" type="ORF">JK364_19380</name>
</gene>
<evidence type="ECO:0000259" key="1">
    <source>
        <dbReference type="Pfam" id="PF05685"/>
    </source>
</evidence>
<dbReference type="GO" id="GO:0004519">
    <property type="term" value="F:endonuclease activity"/>
    <property type="evidence" value="ECO:0007669"/>
    <property type="project" value="UniProtKB-KW"/>
</dbReference>
<keyword evidence="3" id="KW-1185">Reference proteome</keyword>
<feature type="domain" description="Putative restriction endonuclease" evidence="1">
    <location>
        <begin position="25"/>
        <end position="184"/>
    </location>
</feature>
<keyword evidence="2" id="KW-0255">Endonuclease</keyword>
<dbReference type="InterPro" id="IPR012296">
    <property type="entry name" value="Nuclease_put_TT1808"/>
</dbReference>
<organism evidence="2 3">
    <name type="scientific">Streptomyces endocoffeicus</name>
    <dbReference type="NCBI Taxonomy" id="2898945"/>
    <lineage>
        <taxon>Bacteria</taxon>
        <taxon>Bacillati</taxon>
        <taxon>Actinomycetota</taxon>
        <taxon>Actinomycetes</taxon>
        <taxon>Kitasatosporales</taxon>
        <taxon>Streptomycetaceae</taxon>
        <taxon>Streptomyces</taxon>
    </lineage>
</organism>
<sequence>MTAEPLHTTPAASWPVPPQDGYTVDDLFRLPDLPPHTELIDGSLVFVSPQRSFHCMVMYLLESGLHSTVPSDLRVRREMNVVIDKRQAPEPDLLVIRAEAATSTKESCYDAKDVELVVEVVSPDSEVRDRKRKPQLYAEAGIRHFWRVECGEDERPVVYVYELDEATKAYGLTGIHHDHLKLTVPFTIDIDLTEIDHL</sequence>
<accession>A0ABS1PQI5</accession>
<dbReference type="PANTHER" id="PTHR35400:SF3">
    <property type="entry name" value="SLL1072 PROTEIN"/>
    <property type="match status" value="1"/>
</dbReference>
<name>A0ABS1PQI5_9ACTN</name>
<dbReference type="RefSeq" id="WP_201852373.1">
    <property type="nucleotide sequence ID" value="NZ_JAERRG010000007.1"/>
</dbReference>
<keyword evidence="2" id="KW-0540">Nuclease</keyword>
<protein>
    <submittedName>
        <fullName evidence="2">Uma2 family endonuclease</fullName>
    </submittedName>
</protein>
<comment type="caution">
    <text evidence="2">The sequence shown here is derived from an EMBL/GenBank/DDBJ whole genome shotgun (WGS) entry which is preliminary data.</text>
</comment>
<reference evidence="2 3" key="1">
    <citation type="submission" date="2021-01" db="EMBL/GenBank/DDBJ databases">
        <title>WGS of actinomycetes isolated from Thailand.</title>
        <authorList>
            <person name="Thawai C."/>
        </authorList>
    </citation>
    <scope>NUCLEOTIDE SEQUENCE [LARGE SCALE GENOMIC DNA]</scope>
    <source>
        <strain evidence="2 3">CA3R110</strain>
    </source>
</reference>
<keyword evidence="2" id="KW-0378">Hydrolase</keyword>
<dbReference type="SUPFAM" id="SSF52980">
    <property type="entry name" value="Restriction endonuclease-like"/>
    <property type="match status" value="1"/>
</dbReference>
<dbReference type="CDD" id="cd06260">
    <property type="entry name" value="DUF820-like"/>
    <property type="match status" value="1"/>
</dbReference>
<dbReference type="Proteomes" id="UP000621510">
    <property type="component" value="Unassembled WGS sequence"/>
</dbReference>
<dbReference type="PANTHER" id="PTHR35400">
    <property type="entry name" value="SLR1083 PROTEIN"/>
    <property type="match status" value="1"/>
</dbReference>
<dbReference type="Gene3D" id="3.90.1570.10">
    <property type="entry name" value="tt1808, chain A"/>
    <property type="match status" value="1"/>
</dbReference>
<dbReference type="EMBL" id="JAERRG010000007">
    <property type="protein sequence ID" value="MBL1114539.1"/>
    <property type="molecule type" value="Genomic_DNA"/>
</dbReference>
<evidence type="ECO:0000313" key="2">
    <source>
        <dbReference type="EMBL" id="MBL1114539.1"/>
    </source>
</evidence>
<dbReference type="Pfam" id="PF05685">
    <property type="entry name" value="Uma2"/>
    <property type="match status" value="1"/>
</dbReference>
<evidence type="ECO:0000313" key="3">
    <source>
        <dbReference type="Proteomes" id="UP000621510"/>
    </source>
</evidence>
<dbReference type="InterPro" id="IPR011335">
    <property type="entry name" value="Restrct_endonuc-II-like"/>
</dbReference>
<proteinExistence type="predicted"/>
<dbReference type="InterPro" id="IPR008538">
    <property type="entry name" value="Uma2"/>
</dbReference>